<protein>
    <submittedName>
        <fullName evidence="2">Uncharacterized protein</fullName>
    </submittedName>
</protein>
<feature type="non-terminal residue" evidence="2">
    <location>
        <position position="1"/>
    </location>
</feature>
<dbReference type="AlphaFoldDB" id="A0A813A295"/>
<dbReference type="EMBL" id="CAJNJA010053154">
    <property type="protein sequence ID" value="CAE7849471.1"/>
    <property type="molecule type" value="Genomic_DNA"/>
</dbReference>
<accession>A0A813A295</accession>
<evidence type="ECO:0000313" key="3">
    <source>
        <dbReference type="Proteomes" id="UP000601435"/>
    </source>
</evidence>
<proteinExistence type="predicted"/>
<organism evidence="2 3">
    <name type="scientific">Symbiodinium necroappetens</name>
    <dbReference type="NCBI Taxonomy" id="1628268"/>
    <lineage>
        <taxon>Eukaryota</taxon>
        <taxon>Sar</taxon>
        <taxon>Alveolata</taxon>
        <taxon>Dinophyceae</taxon>
        <taxon>Suessiales</taxon>
        <taxon>Symbiodiniaceae</taxon>
        <taxon>Symbiodinium</taxon>
    </lineage>
</organism>
<feature type="compositionally biased region" description="Basic and acidic residues" evidence="1">
    <location>
        <begin position="110"/>
        <end position="122"/>
    </location>
</feature>
<comment type="caution">
    <text evidence="2">The sequence shown here is derived from an EMBL/GenBank/DDBJ whole genome shotgun (WGS) entry which is preliminary data.</text>
</comment>
<feature type="non-terminal residue" evidence="2">
    <location>
        <position position="132"/>
    </location>
</feature>
<gene>
    <name evidence="2" type="ORF">SNEC2469_LOCUS26275</name>
</gene>
<evidence type="ECO:0000313" key="2">
    <source>
        <dbReference type="EMBL" id="CAE7849471.1"/>
    </source>
</evidence>
<keyword evidence="3" id="KW-1185">Reference proteome</keyword>
<dbReference type="Proteomes" id="UP000601435">
    <property type="component" value="Unassembled WGS sequence"/>
</dbReference>
<evidence type="ECO:0000256" key="1">
    <source>
        <dbReference type="SAM" id="MobiDB-lite"/>
    </source>
</evidence>
<name>A0A813A295_9DINO</name>
<reference evidence="2" key="1">
    <citation type="submission" date="2021-02" db="EMBL/GenBank/DDBJ databases">
        <authorList>
            <person name="Dougan E. K."/>
            <person name="Rhodes N."/>
            <person name="Thang M."/>
            <person name="Chan C."/>
        </authorList>
    </citation>
    <scope>NUCLEOTIDE SEQUENCE</scope>
</reference>
<sequence length="132" mass="14804">EVDTGDYVTWDAILSHFGGDINKSIAFAERRRGEHKGTKRDRNDPSVEKFLLWKDATVTERRKTIDEVCIDVGCNAADVEQLLSAMDNDPMFYKRHALPERSAGPGSLNVKEEQMNADDGKTSGKTHKINPK</sequence>
<feature type="region of interest" description="Disordered" evidence="1">
    <location>
        <begin position="98"/>
        <end position="132"/>
    </location>
</feature>
<dbReference type="OrthoDB" id="475325at2759"/>